<name>A0A9Q0DL03_9TELE</name>
<dbReference type="AlphaFoldDB" id="A0A9Q0DL03"/>
<proteinExistence type="predicted"/>
<organism evidence="1 2">
    <name type="scientific">Muraenolepis orangiensis</name>
    <name type="common">Patagonian moray cod</name>
    <dbReference type="NCBI Taxonomy" id="630683"/>
    <lineage>
        <taxon>Eukaryota</taxon>
        <taxon>Metazoa</taxon>
        <taxon>Chordata</taxon>
        <taxon>Craniata</taxon>
        <taxon>Vertebrata</taxon>
        <taxon>Euteleostomi</taxon>
        <taxon>Actinopterygii</taxon>
        <taxon>Neopterygii</taxon>
        <taxon>Teleostei</taxon>
        <taxon>Neoteleostei</taxon>
        <taxon>Acanthomorphata</taxon>
        <taxon>Zeiogadaria</taxon>
        <taxon>Gadariae</taxon>
        <taxon>Gadiformes</taxon>
        <taxon>Muraenolepidoidei</taxon>
        <taxon>Muraenolepididae</taxon>
        <taxon>Muraenolepis</taxon>
    </lineage>
</organism>
<gene>
    <name evidence="1" type="ORF">NHX12_010346</name>
</gene>
<evidence type="ECO:0000313" key="2">
    <source>
        <dbReference type="Proteomes" id="UP001148018"/>
    </source>
</evidence>
<comment type="caution">
    <text evidence="1">The sequence shown here is derived from an EMBL/GenBank/DDBJ whole genome shotgun (WGS) entry which is preliminary data.</text>
</comment>
<dbReference type="EMBL" id="JANIIK010000115">
    <property type="protein sequence ID" value="KAJ3589501.1"/>
    <property type="molecule type" value="Genomic_DNA"/>
</dbReference>
<reference evidence="1" key="1">
    <citation type="submission" date="2022-07" db="EMBL/GenBank/DDBJ databases">
        <title>Chromosome-level genome of Muraenolepis orangiensis.</title>
        <authorList>
            <person name="Kim J."/>
        </authorList>
    </citation>
    <scope>NUCLEOTIDE SEQUENCE</scope>
    <source>
        <strain evidence="1">KU_S4_2022</strain>
        <tissue evidence="1">Muscle</tissue>
    </source>
</reference>
<sequence>MATAGLTLGCSGEDLRSGEMRQGLGRGYGGPYGGPPLVTNPAHSALLVHAGILPGVVGENAWKEERQK</sequence>
<keyword evidence="2" id="KW-1185">Reference proteome</keyword>
<dbReference type="Proteomes" id="UP001148018">
    <property type="component" value="Unassembled WGS sequence"/>
</dbReference>
<protein>
    <submittedName>
        <fullName evidence="1">Uncharacterized protein</fullName>
    </submittedName>
</protein>
<evidence type="ECO:0000313" key="1">
    <source>
        <dbReference type="EMBL" id="KAJ3589501.1"/>
    </source>
</evidence>
<accession>A0A9Q0DL03</accession>